<evidence type="ECO:0000313" key="3">
    <source>
        <dbReference type="EMBL" id="GMH09364.1"/>
    </source>
</evidence>
<organism evidence="3 4">
    <name type="scientific">Nepenthes gracilis</name>
    <name type="common">Slender pitcher plant</name>
    <dbReference type="NCBI Taxonomy" id="150966"/>
    <lineage>
        <taxon>Eukaryota</taxon>
        <taxon>Viridiplantae</taxon>
        <taxon>Streptophyta</taxon>
        <taxon>Embryophyta</taxon>
        <taxon>Tracheophyta</taxon>
        <taxon>Spermatophyta</taxon>
        <taxon>Magnoliopsida</taxon>
        <taxon>eudicotyledons</taxon>
        <taxon>Gunneridae</taxon>
        <taxon>Pentapetalae</taxon>
        <taxon>Caryophyllales</taxon>
        <taxon>Nepenthaceae</taxon>
        <taxon>Nepenthes</taxon>
    </lineage>
</organism>
<dbReference type="InterPro" id="IPR038595">
    <property type="entry name" value="LOR_sf"/>
</dbReference>
<keyword evidence="4" id="KW-1185">Reference proteome</keyword>
<dbReference type="Proteomes" id="UP001279734">
    <property type="component" value="Unassembled WGS sequence"/>
</dbReference>
<protein>
    <recommendedName>
        <fullName evidence="5">Protein LURP-one-related 8</fullName>
    </recommendedName>
</protein>
<evidence type="ECO:0000313" key="4">
    <source>
        <dbReference type="Proteomes" id="UP001279734"/>
    </source>
</evidence>
<evidence type="ECO:0000256" key="2">
    <source>
        <dbReference type="SAM" id="MobiDB-lite"/>
    </source>
</evidence>
<gene>
    <name evidence="3" type="ORF">Nepgr_011205</name>
</gene>
<evidence type="ECO:0008006" key="5">
    <source>
        <dbReference type="Google" id="ProtNLM"/>
    </source>
</evidence>
<name>A0AAD3SES9_NEPGR</name>
<dbReference type="Pfam" id="PF04525">
    <property type="entry name" value="LOR"/>
    <property type="match status" value="1"/>
</dbReference>
<dbReference type="PANTHER" id="PTHR31087">
    <property type="match status" value="1"/>
</dbReference>
<feature type="region of interest" description="Disordered" evidence="2">
    <location>
        <begin position="1"/>
        <end position="27"/>
    </location>
</feature>
<reference evidence="3" key="1">
    <citation type="submission" date="2023-05" db="EMBL/GenBank/DDBJ databases">
        <title>Nepenthes gracilis genome sequencing.</title>
        <authorList>
            <person name="Fukushima K."/>
        </authorList>
    </citation>
    <scope>NUCLEOTIDE SEQUENCE</scope>
    <source>
        <strain evidence="3">SING2019-196</strain>
    </source>
</reference>
<dbReference type="SUPFAM" id="SSF54518">
    <property type="entry name" value="Tubby C-terminal domain-like"/>
    <property type="match status" value="1"/>
</dbReference>
<dbReference type="PANTHER" id="PTHR31087:SF14">
    <property type="entry name" value="PROTEIN LURP-ONE-RELATED 17"/>
    <property type="match status" value="1"/>
</dbReference>
<comment type="similarity">
    <text evidence="1">Belongs to the LOR family.</text>
</comment>
<evidence type="ECO:0000256" key="1">
    <source>
        <dbReference type="ARBA" id="ARBA00005437"/>
    </source>
</evidence>
<comment type="caution">
    <text evidence="3">The sequence shown here is derived from an EMBL/GenBank/DDBJ whole genome shotgun (WGS) entry which is preliminary data.</text>
</comment>
<dbReference type="AlphaFoldDB" id="A0AAD3SES9"/>
<dbReference type="Gene3D" id="2.40.160.200">
    <property type="entry name" value="LURP1-related"/>
    <property type="match status" value="1"/>
</dbReference>
<sequence length="273" mass="30506">MPLFNNTFPSASLRPFQTQNSPAAPQRQTQLGKKALHPKEEGTVMLRQTVKMIFSRARGRSAVHHQPADSEEGDKYANRAPPCTSLTVWRKSLLYGCSGFTVIGSKGSLVYRVDNYCGHPGEIVLMDAHGKPVLSIRHHKKLNLLGDWLVYEGEDHVDDNEKRSSSSTKKKQQQPICCVKKHVNILHAVPSVLADVFLGREDKRPAYVIEGSYLKRSCKVIDKWRNIAAEIRQKETTNGSASFGSEVFQLIVRPGFDAALSMAMVLLLDQMFS</sequence>
<accession>A0AAD3SES9</accession>
<dbReference type="EMBL" id="BSYO01000009">
    <property type="protein sequence ID" value="GMH09364.1"/>
    <property type="molecule type" value="Genomic_DNA"/>
</dbReference>
<dbReference type="InterPro" id="IPR025659">
    <property type="entry name" value="Tubby-like_C"/>
</dbReference>
<proteinExistence type="inferred from homology"/>
<dbReference type="InterPro" id="IPR007612">
    <property type="entry name" value="LOR"/>
</dbReference>